<protein>
    <submittedName>
        <fullName evidence="1">Putative adenylate-forming enzyme</fullName>
    </submittedName>
</protein>
<accession>A0A7X0ITB4</accession>
<dbReference type="Proteomes" id="UP000565576">
    <property type="component" value="Unassembled WGS sequence"/>
</dbReference>
<proteinExistence type="predicted"/>
<dbReference type="Gene3D" id="3.40.50.12780">
    <property type="entry name" value="N-terminal domain of ligase-like"/>
    <property type="match status" value="1"/>
</dbReference>
<reference evidence="1 2" key="1">
    <citation type="submission" date="2020-08" db="EMBL/GenBank/DDBJ databases">
        <title>Genomic Encyclopedia of Type Strains, Phase IV (KMG-V): Genome sequencing to study the core and pangenomes of soil and plant-associated prokaryotes.</title>
        <authorList>
            <person name="Whitman W."/>
        </authorList>
    </citation>
    <scope>NUCLEOTIDE SEQUENCE [LARGE SCALE GENOMIC DNA]</scope>
    <source>
        <strain evidence="1 2">SEMIA 4060</strain>
    </source>
</reference>
<dbReference type="RefSeq" id="WP_184707101.1">
    <property type="nucleotide sequence ID" value="NZ_JACHBG010000010.1"/>
</dbReference>
<organism evidence="1 2">
    <name type="scientific">Rhizobium lusitanum</name>
    <dbReference type="NCBI Taxonomy" id="293958"/>
    <lineage>
        <taxon>Bacteria</taxon>
        <taxon>Pseudomonadati</taxon>
        <taxon>Pseudomonadota</taxon>
        <taxon>Alphaproteobacteria</taxon>
        <taxon>Hyphomicrobiales</taxon>
        <taxon>Rhizobiaceae</taxon>
        <taxon>Rhizobium/Agrobacterium group</taxon>
        <taxon>Rhizobium</taxon>
    </lineage>
</organism>
<gene>
    <name evidence="1" type="ORF">GGD46_004097</name>
</gene>
<comment type="caution">
    <text evidence="1">The sequence shown here is derived from an EMBL/GenBank/DDBJ whole genome shotgun (WGS) entry which is preliminary data.</text>
</comment>
<dbReference type="NCBIfam" id="TIGR02304">
    <property type="entry name" value="aden_form_hyp"/>
    <property type="match status" value="1"/>
</dbReference>
<dbReference type="PANTHER" id="PTHR36932">
    <property type="entry name" value="CAPSULAR POLYSACCHARIDE BIOSYNTHESIS PROTEIN"/>
    <property type="match status" value="1"/>
</dbReference>
<dbReference type="InterPro" id="IPR012685">
    <property type="entry name" value="CHP02304_F390_synth-rel"/>
</dbReference>
<dbReference type="AlphaFoldDB" id="A0A7X0ITB4"/>
<evidence type="ECO:0000313" key="2">
    <source>
        <dbReference type="Proteomes" id="UP000565576"/>
    </source>
</evidence>
<dbReference type="InterPro" id="IPR042099">
    <property type="entry name" value="ANL_N_sf"/>
</dbReference>
<sequence length="432" mass="48735">MRLVRQPFPILRLIASFVRTRLLARRLKTRADVEAWQRRRIRSWLRHTVSSKGYYRDRNVGELDDLPIVDKSIVMATFEQFNSAGVSSAEGWRLFNSNQQRDGYIIGASTGTSGNRGLFVITNAERYEWLGVMLGKLLPAFPFETARIALILPLHTALYDSANRTRRLNLEFFDLRRGVAAIAPEIVGFAPDTIIAPPKVLRWLAEQDHTLAPKRLFSAAEVLDPVDREAIERRYRTKLGEIYMATEGLLATSCAHGTLHLAEDVMHFELQPVPDSDLVSPVVSDFTRRTQVVARYRMNDLLRMRTGACSCGSPLRAVAEVIGRCDDIFELPRTPGARSVLVTPDVLRNAILDSDRSITDFRLLQTGPDELQLILPDTVSPSAVIAAEMALARLLQKLGTQPHISTERRILLPPAVKLRRVERRWHASRSSE</sequence>
<dbReference type="InterPro" id="IPR053158">
    <property type="entry name" value="CapK_Type1_Caps_Biosynth"/>
</dbReference>
<dbReference type="PANTHER" id="PTHR36932:SF1">
    <property type="entry name" value="CAPSULAR POLYSACCHARIDE BIOSYNTHESIS PROTEIN"/>
    <property type="match status" value="1"/>
</dbReference>
<name>A0A7X0ITB4_9HYPH</name>
<dbReference type="EMBL" id="JACHBG010000010">
    <property type="protein sequence ID" value="MBB6486798.1"/>
    <property type="molecule type" value="Genomic_DNA"/>
</dbReference>
<evidence type="ECO:0000313" key="1">
    <source>
        <dbReference type="EMBL" id="MBB6486798.1"/>
    </source>
</evidence>